<keyword evidence="1" id="KW-0732">Signal</keyword>
<dbReference type="InterPro" id="IPR011041">
    <property type="entry name" value="Quinoprot_gluc/sorb_DH_b-prop"/>
</dbReference>
<dbReference type="Proteomes" id="UP001500051">
    <property type="component" value="Unassembled WGS sequence"/>
</dbReference>
<accession>A0ABP7CP20</accession>
<feature type="signal peptide" evidence="1">
    <location>
        <begin position="1"/>
        <end position="32"/>
    </location>
</feature>
<dbReference type="Gene3D" id="2.120.10.30">
    <property type="entry name" value="TolB, C-terminal domain"/>
    <property type="match status" value="1"/>
</dbReference>
<evidence type="ECO:0000313" key="3">
    <source>
        <dbReference type="EMBL" id="GAA3692199.1"/>
    </source>
</evidence>
<organism evidence="3 4">
    <name type="scientific">Microlunatus aurantiacus</name>
    <dbReference type="NCBI Taxonomy" id="446786"/>
    <lineage>
        <taxon>Bacteria</taxon>
        <taxon>Bacillati</taxon>
        <taxon>Actinomycetota</taxon>
        <taxon>Actinomycetes</taxon>
        <taxon>Propionibacteriales</taxon>
        <taxon>Propionibacteriaceae</taxon>
        <taxon>Microlunatus</taxon>
    </lineage>
</organism>
<sequence>MLRRPFRAVLTTALVTAVVASALTASAPTAEAAAPKVSVTKVAGNLAIPWDVTFIGGLMLFDQRAGGIWSKWPSSPPQRVAMALPKPFVNSESGMLGLVADPKAPTNKYFYTCMAVANSNGTRKDVEVWKWRLTTSTTAVKVKTLVTGIPLSSGRHSGCRLRFRSSSMLYIGTGDAAVGTIPQNLTSLGGKVLRIRSDGSIPTSNPFYSKGGYARYVWTYGHRNVQGLAFRSSDNLLYSAEHGPSRDDEVNRILTGRNYGWSPTGTYYNENRPMTDKTRFPKAYSAKWRSGSPTVATSGATFLSGSRWQSWNGKLLVAKLKGKGVMVFHVSASGKTTLSQTILTGYGRIRTVQQGPDGSLYFTTSNGTNDGIYKVTPR</sequence>
<protein>
    <submittedName>
        <fullName evidence="3">PQQ-dependent sugar dehydrogenase</fullName>
    </submittedName>
</protein>
<gene>
    <name evidence="3" type="ORF">GCM10022204_04440</name>
</gene>
<feature type="chain" id="PRO_5045985070" evidence="1">
    <location>
        <begin position="33"/>
        <end position="378"/>
    </location>
</feature>
<evidence type="ECO:0000256" key="1">
    <source>
        <dbReference type="SAM" id="SignalP"/>
    </source>
</evidence>
<dbReference type="InterPro" id="IPR011042">
    <property type="entry name" value="6-blade_b-propeller_TolB-like"/>
</dbReference>
<dbReference type="InterPro" id="IPR012938">
    <property type="entry name" value="Glc/Sorbosone_DH"/>
</dbReference>
<dbReference type="EMBL" id="BAAAYX010000002">
    <property type="protein sequence ID" value="GAA3692199.1"/>
    <property type="molecule type" value="Genomic_DNA"/>
</dbReference>
<keyword evidence="4" id="KW-1185">Reference proteome</keyword>
<dbReference type="PANTHER" id="PTHR19328:SF13">
    <property type="entry name" value="HIPL1 PROTEIN"/>
    <property type="match status" value="1"/>
</dbReference>
<proteinExistence type="predicted"/>
<name>A0ABP7CP20_9ACTN</name>
<dbReference type="RefSeq" id="WP_344810628.1">
    <property type="nucleotide sequence ID" value="NZ_BAAAYX010000002.1"/>
</dbReference>
<feature type="domain" description="Glucose/Sorbosone dehydrogenase" evidence="2">
    <location>
        <begin position="46"/>
        <end position="367"/>
    </location>
</feature>
<dbReference type="PANTHER" id="PTHR19328">
    <property type="entry name" value="HEDGEHOG-INTERACTING PROTEIN"/>
    <property type="match status" value="1"/>
</dbReference>
<evidence type="ECO:0000313" key="4">
    <source>
        <dbReference type="Proteomes" id="UP001500051"/>
    </source>
</evidence>
<dbReference type="SUPFAM" id="SSF50952">
    <property type="entry name" value="Soluble quinoprotein glucose dehydrogenase"/>
    <property type="match status" value="1"/>
</dbReference>
<dbReference type="Pfam" id="PF07995">
    <property type="entry name" value="GSDH"/>
    <property type="match status" value="1"/>
</dbReference>
<comment type="caution">
    <text evidence="3">The sequence shown here is derived from an EMBL/GenBank/DDBJ whole genome shotgun (WGS) entry which is preliminary data.</text>
</comment>
<evidence type="ECO:0000259" key="2">
    <source>
        <dbReference type="Pfam" id="PF07995"/>
    </source>
</evidence>
<reference evidence="4" key="1">
    <citation type="journal article" date="2019" name="Int. J. Syst. Evol. Microbiol.">
        <title>The Global Catalogue of Microorganisms (GCM) 10K type strain sequencing project: providing services to taxonomists for standard genome sequencing and annotation.</title>
        <authorList>
            <consortium name="The Broad Institute Genomics Platform"/>
            <consortium name="The Broad Institute Genome Sequencing Center for Infectious Disease"/>
            <person name="Wu L."/>
            <person name="Ma J."/>
        </authorList>
    </citation>
    <scope>NUCLEOTIDE SEQUENCE [LARGE SCALE GENOMIC DNA]</scope>
    <source>
        <strain evidence="4">JCM 16548</strain>
    </source>
</reference>